<sequence>MSQQKIPNLPNLPDPEALFSSWWPIIIAVVCGFTYALRQYMRGSRCTSQIKLDGKVALVTGGGSGIGKFVAIDLAQRGCKVYITVRNEEQGQKALKSIEYRMKKGDVKYLVCELDKLKSVREFASAFKKKEEKLHYLIHSAGVMMPEYTNTEDNFELQFQVNYLASALLTSLLTCSLEAATPSRVIFLIAPAYNLGEINWEAAIDPNIAEKDYTPGKYYAQSKLAVVLFSLVLAEKLKEKGVIVHCANPGVTNTKIYRHMPFRKSAFISLSFSPFIWFFMKHPEDGAQTPLYCALSEFAGKETGKYYKECAIEKLSEKAEDAELQKKVWERTLEWLNIKEFGKTDD</sequence>
<keyword evidence="2" id="KW-0812">Transmembrane</keyword>
<keyword evidence="4" id="KW-1185">Reference proteome</keyword>
<evidence type="ECO:0000313" key="3">
    <source>
        <dbReference type="EMBL" id="KAK3093021.1"/>
    </source>
</evidence>
<reference evidence="3" key="1">
    <citation type="submission" date="2019-08" db="EMBL/GenBank/DDBJ databases">
        <title>The improved chromosome-level genome for the pearl oyster Pinctada fucata martensii using PacBio sequencing and Hi-C.</title>
        <authorList>
            <person name="Zheng Z."/>
        </authorList>
    </citation>
    <scope>NUCLEOTIDE SEQUENCE</scope>
    <source>
        <strain evidence="3">ZZ-2019</strain>
        <tissue evidence="3">Adductor muscle</tissue>
    </source>
</reference>
<evidence type="ECO:0000256" key="1">
    <source>
        <dbReference type="ARBA" id="ARBA00023002"/>
    </source>
</evidence>
<dbReference type="SUPFAM" id="SSF51735">
    <property type="entry name" value="NAD(P)-binding Rossmann-fold domains"/>
    <property type="match status" value="1"/>
</dbReference>
<dbReference type="InterPro" id="IPR002347">
    <property type="entry name" value="SDR_fam"/>
</dbReference>
<keyword evidence="1" id="KW-0560">Oxidoreductase</keyword>
<proteinExistence type="predicted"/>
<protein>
    <submittedName>
        <fullName evidence="3">Uncharacterized protein</fullName>
    </submittedName>
</protein>
<keyword evidence="2" id="KW-0472">Membrane</keyword>
<dbReference type="PANTHER" id="PTHR43157">
    <property type="entry name" value="PHOSPHATIDYLINOSITOL-GLYCAN BIOSYNTHESIS CLASS F PROTEIN-RELATED"/>
    <property type="match status" value="1"/>
</dbReference>
<dbReference type="PANTHER" id="PTHR43157:SF31">
    <property type="entry name" value="PHOSPHATIDYLINOSITOL-GLYCAN BIOSYNTHESIS CLASS F PROTEIN"/>
    <property type="match status" value="1"/>
</dbReference>
<dbReference type="InterPro" id="IPR036291">
    <property type="entry name" value="NAD(P)-bd_dom_sf"/>
</dbReference>
<keyword evidence="2" id="KW-1133">Transmembrane helix</keyword>
<evidence type="ECO:0000256" key="2">
    <source>
        <dbReference type="SAM" id="Phobius"/>
    </source>
</evidence>
<dbReference type="PRINTS" id="PR00081">
    <property type="entry name" value="GDHRDH"/>
</dbReference>
<dbReference type="GO" id="GO:0016491">
    <property type="term" value="F:oxidoreductase activity"/>
    <property type="evidence" value="ECO:0007669"/>
    <property type="project" value="UniProtKB-KW"/>
</dbReference>
<dbReference type="Gene3D" id="3.40.50.720">
    <property type="entry name" value="NAD(P)-binding Rossmann-like Domain"/>
    <property type="match status" value="1"/>
</dbReference>
<gene>
    <name evidence="3" type="ORF">FSP39_010147</name>
</gene>
<comment type="caution">
    <text evidence="3">The sequence shown here is derived from an EMBL/GenBank/DDBJ whole genome shotgun (WGS) entry which is preliminary data.</text>
</comment>
<name>A0AA88XZE8_PINIB</name>
<evidence type="ECO:0000313" key="4">
    <source>
        <dbReference type="Proteomes" id="UP001186944"/>
    </source>
</evidence>
<feature type="transmembrane region" description="Helical" evidence="2">
    <location>
        <begin position="20"/>
        <end position="37"/>
    </location>
</feature>
<dbReference type="PROSITE" id="PS00061">
    <property type="entry name" value="ADH_SHORT"/>
    <property type="match status" value="1"/>
</dbReference>
<organism evidence="3 4">
    <name type="scientific">Pinctada imbricata</name>
    <name type="common">Atlantic pearl-oyster</name>
    <name type="synonym">Pinctada martensii</name>
    <dbReference type="NCBI Taxonomy" id="66713"/>
    <lineage>
        <taxon>Eukaryota</taxon>
        <taxon>Metazoa</taxon>
        <taxon>Spiralia</taxon>
        <taxon>Lophotrochozoa</taxon>
        <taxon>Mollusca</taxon>
        <taxon>Bivalvia</taxon>
        <taxon>Autobranchia</taxon>
        <taxon>Pteriomorphia</taxon>
        <taxon>Pterioida</taxon>
        <taxon>Pterioidea</taxon>
        <taxon>Pteriidae</taxon>
        <taxon>Pinctada</taxon>
    </lineage>
</organism>
<accession>A0AA88XZE8</accession>
<dbReference type="Pfam" id="PF00106">
    <property type="entry name" value="adh_short"/>
    <property type="match status" value="2"/>
</dbReference>
<dbReference type="AlphaFoldDB" id="A0AA88XZE8"/>
<dbReference type="InterPro" id="IPR020904">
    <property type="entry name" value="Sc_DH/Rdtase_CS"/>
</dbReference>
<dbReference type="EMBL" id="VSWD01000009">
    <property type="protein sequence ID" value="KAK3093021.1"/>
    <property type="molecule type" value="Genomic_DNA"/>
</dbReference>
<dbReference type="Proteomes" id="UP001186944">
    <property type="component" value="Unassembled WGS sequence"/>
</dbReference>